<dbReference type="InterPro" id="IPR039421">
    <property type="entry name" value="Type_1_exporter"/>
</dbReference>
<evidence type="ECO:0000313" key="12">
    <source>
        <dbReference type="EMBL" id="KWX76260.1"/>
    </source>
</evidence>
<dbReference type="Proteomes" id="UP000070252">
    <property type="component" value="Unassembled WGS sequence"/>
</dbReference>
<dbReference type="GO" id="GO:0015421">
    <property type="term" value="F:ABC-type oligopeptide transporter activity"/>
    <property type="evidence" value="ECO:0007669"/>
    <property type="project" value="TreeGrafter"/>
</dbReference>
<evidence type="ECO:0000256" key="3">
    <source>
        <dbReference type="ARBA" id="ARBA00022475"/>
    </source>
</evidence>
<dbReference type="GO" id="GO:0005886">
    <property type="term" value="C:plasma membrane"/>
    <property type="evidence" value="ECO:0007669"/>
    <property type="project" value="UniProtKB-SubCell"/>
</dbReference>
<dbReference type="FunFam" id="1.20.1560.10:FF:000040">
    <property type="entry name" value="Multidrug ABC transporter ATP-binding protein"/>
    <property type="match status" value="1"/>
</dbReference>
<dbReference type="EMBL" id="LIPY01000107">
    <property type="protein sequence ID" value="KWX76260.1"/>
    <property type="molecule type" value="Genomic_DNA"/>
</dbReference>
<evidence type="ECO:0000313" key="14">
    <source>
        <dbReference type="Proteomes" id="UP000070252"/>
    </source>
</evidence>
<dbReference type="Pfam" id="PF00005">
    <property type="entry name" value="ABC_tran"/>
    <property type="match status" value="1"/>
</dbReference>
<evidence type="ECO:0000256" key="1">
    <source>
        <dbReference type="ARBA" id="ARBA00004651"/>
    </source>
</evidence>
<dbReference type="InterPro" id="IPR036640">
    <property type="entry name" value="ABC1_TM_sf"/>
</dbReference>
<keyword evidence="6 13" id="KW-0067">ATP-binding</keyword>
<dbReference type="GO" id="GO:0016887">
    <property type="term" value="F:ATP hydrolysis activity"/>
    <property type="evidence" value="ECO:0007669"/>
    <property type="project" value="InterPro"/>
</dbReference>
<accession>A0A1G9U9U5</accession>
<feature type="transmembrane region" description="Helical" evidence="9">
    <location>
        <begin position="278"/>
        <end position="296"/>
    </location>
</feature>
<keyword evidence="14" id="KW-1185">Reference proteome</keyword>
<dbReference type="Gene3D" id="3.40.50.300">
    <property type="entry name" value="P-loop containing nucleotide triphosphate hydrolases"/>
    <property type="match status" value="1"/>
</dbReference>
<dbReference type="PROSITE" id="PS50929">
    <property type="entry name" value="ABC_TM1F"/>
    <property type="match status" value="1"/>
</dbReference>
<dbReference type="InterPro" id="IPR027417">
    <property type="entry name" value="P-loop_NTPase"/>
</dbReference>
<organism evidence="13 15">
    <name type="scientific">Paenibacillus jilunlii</name>
    <dbReference type="NCBI Taxonomy" id="682956"/>
    <lineage>
        <taxon>Bacteria</taxon>
        <taxon>Bacillati</taxon>
        <taxon>Bacillota</taxon>
        <taxon>Bacilli</taxon>
        <taxon>Bacillales</taxon>
        <taxon>Paenibacillaceae</taxon>
        <taxon>Paenibacillus</taxon>
    </lineage>
</organism>
<feature type="transmembrane region" description="Helical" evidence="9">
    <location>
        <begin position="155"/>
        <end position="175"/>
    </location>
</feature>
<dbReference type="SUPFAM" id="SSF52540">
    <property type="entry name" value="P-loop containing nucleoside triphosphate hydrolases"/>
    <property type="match status" value="1"/>
</dbReference>
<proteinExistence type="predicted"/>
<protein>
    <submittedName>
        <fullName evidence="13">ATP-binding cassette, subfamily B</fullName>
    </submittedName>
    <submittedName>
        <fullName evidence="12">Multidrug ABC transporter ATP-binding protein</fullName>
    </submittedName>
</protein>
<dbReference type="CDD" id="cd18548">
    <property type="entry name" value="ABC_6TM_Tm287_like"/>
    <property type="match status" value="1"/>
</dbReference>
<dbReference type="PROSITE" id="PS00211">
    <property type="entry name" value="ABC_TRANSPORTER_1"/>
    <property type="match status" value="1"/>
</dbReference>
<sequence length="586" mass="64252">MIKLMKQLKPFKLAIAAVLILVFLQSMGDLYLPTLMSDIVDKGIVQGDRSYIWRIGGFMLLVAAGGALCSIIASYLSAKIAAGFGKNTRSRMFNHVENFTLHEFDKLGTASLITRTTNDITQVQTVLTMMLRMMIGAPMMMIGGIIMAISEDAKLSLIFVVVIPLLVGAILFIGMKGLPLFKAIQVKLDKLNRVLREHLTGIRVIRSFNRISHENERFTEANKDLTDTAIKVNKIMAGLMPLMMIVMNFSMIAILYYGGIRIGDGDLQVGSLMAFIQYAMQIMFSLIMVSMMFVLIPRASASALRINEVLDMMPEITDPTAGQLQTTAAATRKDGRGNMHGFVEFDNVSFSYPGAEQPALSGISFSAKPGEITAIIGGTGSGKSTLLSMIPRFYDVSEGAVRVDGVDVREMTQEELRSKIGYIPQKAVLFTGTINENIRYGKEEATEEEIIHAAKIAQAYDFVSAMKDGFNSEISQGGGNVSGGQKQRLSIARALVRKPEVYLFDDSFSALDFKTDAKLRAALKGETTESTVVIVAQRVSTVMDADRIIVLDEGQIAGMGTHRELMDNSEVYREIVSSQLSEEEIA</sequence>
<evidence type="ECO:0000259" key="11">
    <source>
        <dbReference type="PROSITE" id="PS50929"/>
    </source>
</evidence>
<evidence type="ECO:0000313" key="13">
    <source>
        <dbReference type="EMBL" id="SDM56593.1"/>
    </source>
</evidence>
<evidence type="ECO:0000313" key="15">
    <source>
        <dbReference type="Proteomes" id="UP000182783"/>
    </source>
</evidence>
<dbReference type="GO" id="GO:0005524">
    <property type="term" value="F:ATP binding"/>
    <property type="evidence" value="ECO:0007669"/>
    <property type="project" value="UniProtKB-KW"/>
</dbReference>
<evidence type="ECO:0000256" key="2">
    <source>
        <dbReference type="ARBA" id="ARBA00022448"/>
    </source>
</evidence>
<dbReference type="SUPFAM" id="SSF90123">
    <property type="entry name" value="ABC transporter transmembrane region"/>
    <property type="match status" value="1"/>
</dbReference>
<feature type="domain" description="ABC transmembrane type-1" evidence="11">
    <location>
        <begin position="16"/>
        <end position="298"/>
    </location>
</feature>
<comment type="subcellular location">
    <subcellularLocation>
        <location evidence="1">Cell membrane</location>
        <topology evidence="1">Multi-pass membrane protein</topology>
    </subcellularLocation>
</comment>
<dbReference type="InterPro" id="IPR017871">
    <property type="entry name" value="ABC_transporter-like_CS"/>
</dbReference>
<keyword evidence="8 9" id="KW-0472">Membrane</keyword>
<dbReference type="SMART" id="SM00382">
    <property type="entry name" value="AAA"/>
    <property type="match status" value="1"/>
</dbReference>
<dbReference type="RefSeq" id="WP_062522592.1">
    <property type="nucleotide sequence ID" value="NZ_CP048429.1"/>
</dbReference>
<evidence type="ECO:0000256" key="6">
    <source>
        <dbReference type="ARBA" id="ARBA00022840"/>
    </source>
</evidence>
<keyword evidence="4 9" id="KW-0812">Transmembrane</keyword>
<feature type="transmembrane region" description="Helical" evidence="9">
    <location>
        <begin position="52"/>
        <end position="76"/>
    </location>
</feature>
<dbReference type="Pfam" id="PF00664">
    <property type="entry name" value="ABC_membrane"/>
    <property type="match status" value="1"/>
</dbReference>
<reference evidence="13 15" key="2">
    <citation type="submission" date="2016-10" db="EMBL/GenBank/DDBJ databases">
        <authorList>
            <person name="de Groot N.N."/>
        </authorList>
    </citation>
    <scope>NUCLEOTIDE SEQUENCE [LARGE SCALE GENOMIC DNA]</scope>
    <source>
        <strain evidence="13 15">CGMCC 1.10239</strain>
    </source>
</reference>
<reference evidence="12 14" key="1">
    <citation type="submission" date="2015-08" db="EMBL/GenBank/DDBJ databases">
        <title>Genome of Paenibacillus jilunlii.</title>
        <authorList>
            <person name="Sant'Anna F.H."/>
            <person name="Ambrosini A."/>
            <person name="Souza R."/>
            <person name="Bach E."/>
            <person name="Fernandes G."/>
            <person name="Balsanelli E."/>
            <person name="Baura V.A."/>
            <person name="Pedrosa F.O."/>
            <person name="Souza E.M."/>
            <person name="Passaglia L."/>
        </authorList>
    </citation>
    <scope>NUCLEOTIDE SEQUENCE [LARGE SCALE GENOMIC DNA]</scope>
    <source>
        <strain evidence="12 14">DSM 23019</strain>
    </source>
</reference>
<keyword evidence="7 9" id="KW-1133">Transmembrane helix</keyword>
<dbReference type="AlphaFoldDB" id="A0A1G9U9U5"/>
<dbReference type="InterPro" id="IPR011527">
    <property type="entry name" value="ABC1_TM_dom"/>
</dbReference>
<dbReference type="InterPro" id="IPR003593">
    <property type="entry name" value="AAA+_ATPase"/>
</dbReference>
<dbReference type="InterPro" id="IPR003439">
    <property type="entry name" value="ABC_transporter-like_ATP-bd"/>
</dbReference>
<dbReference type="Gene3D" id="1.20.1560.10">
    <property type="entry name" value="ABC transporter type 1, transmembrane domain"/>
    <property type="match status" value="1"/>
</dbReference>
<evidence type="ECO:0000256" key="7">
    <source>
        <dbReference type="ARBA" id="ARBA00022989"/>
    </source>
</evidence>
<gene>
    <name evidence="12" type="ORF">AML91_10390</name>
    <name evidence="13" type="ORF">SAMN05216191_11476</name>
</gene>
<feature type="domain" description="ABC transporter" evidence="10">
    <location>
        <begin position="343"/>
        <end position="578"/>
    </location>
</feature>
<keyword evidence="2" id="KW-0813">Transport</keyword>
<dbReference type="PANTHER" id="PTHR43394">
    <property type="entry name" value="ATP-DEPENDENT PERMEASE MDL1, MITOCHONDRIAL"/>
    <property type="match status" value="1"/>
</dbReference>
<dbReference type="PANTHER" id="PTHR43394:SF1">
    <property type="entry name" value="ATP-BINDING CASSETTE SUB-FAMILY B MEMBER 10, MITOCHONDRIAL"/>
    <property type="match status" value="1"/>
</dbReference>
<dbReference type="Proteomes" id="UP000182783">
    <property type="component" value="Unassembled WGS sequence"/>
</dbReference>
<feature type="transmembrane region" description="Helical" evidence="9">
    <location>
        <begin position="239"/>
        <end position="258"/>
    </location>
</feature>
<keyword evidence="3" id="KW-1003">Cell membrane</keyword>
<evidence type="ECO:0000256" key="5">
    <source>
        <dbReference type="ARBA" id="ARBA00022741"/>
    </source>
</evidence>
<evidence type="ECO:0000259" key="10">
    <source>
        <dbReference type="PROSITE" id="PS50893"/>
    </source>
</evidence>
<evidence type="ECO:0000256" key="9">
    <source>
        <dbReference type="SAM" id="Phobius"/>
    </source>
</evidence>
<keyword evidence="5" id="KW-0547">Nucleotide-binding</keyword>
<dbReference type="OrthoDB" id="9770415at2"/>
<feature type="transmembrane region" description="Helical" evidence="9">
    <location>
        <begin position="130"/>
        <end position="149"/>
    </location>
</feature>
<dbReference type="FunFam" id="3.40.50.300:FF:000854">
    <property type="entry name" value="Multidrug ABC transporter ATP-binding protein"/>
    <property type="match status" value="1"/>
</dbReference>
<dbReference type="PROSITE" id="PS50893">
    <property type="entry name" value="ABC_TRANSPORTER_2"/>
    <property type="match status" value="1"/>
</dbReference>
<dbReference type="EMBL" id="FNGM01000014">
    <property type="protein sequence ID" value="SDM56593.1"/>
    <property type="molecule type" value="Genomic_DNA"/>
</dbReference>
<name>A0A1G9U9U5_9BACL</name>
<evidence type="ECO:0000256" key="8">
    <source>
        <dbReference type="ARBA" id="ARBA00023136"/>
    </source>
</evidence>
<evidence type="ECO:0000256" key="4">
    <source>
        <dbReference type="ARBA" id="ARBA00022692"/>
    </source>
</evidence>